<evidence type="ECO:0000313" key="6">
    <source>
        <dbReference type="EMBL" id="CBJ29181.1"/>
    </source>
</evidence>
<comment type="similarity">
    <text evidence="1">Belongs to the prokaryotic/mitochondrial release factor family.</text>
</comment>
<dbReference type="Gene3D" id="3.30.160.20">
    <property type="match status" value="1"/>
</dbReference>
<evidence type="ECO:0000256" key="2">
    <source>
        <dbReference type="ARBA" id="ARBA00022917"/>
    </source>
</evidence>
<dbReference type="Gene3D" id="1.20.58.410">
    <property type="entry name" value="Release factor"/>
    <property type="match status" value="1"/>
</dbReference>
<gene>
    <name evidence="6" type="ORF">Esi_0136_0056</name>
</gene>
<name>D7FJS9_ECTSI</name>
<evidence type="ECO:0000256" key="1">
    <source>
        <dbReference type="ARBA" id="ARBA00010835"/>
    </source>
</evidence>
<dbReference type="InterPro" id="IPR010736">
    <property type="entry name" value="SHIPPO-rpt"/>
</dbReference>
<evidence type="ECO:0000259" key="5">
    <source>
        <dbReference type="PROSITE" id="PS00745"/>
    </source>
</evidence>
<keyword evidence="7" id="KW-1185">Reference proteome</keyword>
<accession>D7FJS9</accession>
<dbReference type="EMBL" id="FN649741">
    <property type="protein sequence ID" value="CBJ29181.1"/>
    <property type="molecule type" value="Genomic_DNA"/>
</dbReference>
<dbReference type="EMBL" id="FN647972">
    <property type="protein sequence ID" value="CBJ29181.1"/>
    <property type="molecule type" value="Genomic_DNA"/>
</dbReference>
<feature type="signal peptide" evidence="4">
    <location>
        <begin position="1"/>
        <end position="19"/>
    </location>
</feature>
<dbReference type="GO" id="GO:0016149">
    <property type="term" value="F:translation release factor activity, codon specific"/>
    <property type="evidence" value="ECO:0007669"/>
    <property type="project" value="InterPro"/>
</dbReference>
<dbReference type="SMART" id="SM00937">
    <property type="entry name" value="PCRF"/>
    <property type="match status" value="1"/>
</dbReference>
<dbReference type="PANTHER" id="PTHR43116:SF3">
    <property type="entry name" value="CLASS I PEPTIDE CHAIN RELEASE FACTOR"/>
    <property type="match status" value="1"/>
</dbReference>
<dbReference type="Pfam" id="PF07004">
    <property type="entry name" value="SHIPPO-rpt"/>
    <property type="match status" value="2"/>
</dbReference>
<proteinExistence type="inferred from homology"/>
<dbReference type="OrthoDB" id="2019491at2759"/>
<dbReference type="AlphaFoldDB" id="D7FJS9"/>
<sequence>MKPLLVVLAYVESLPLAQTFSATSGIKIASAGVTPPPTTSSFSSSYSSRSWGTAATTAVQQPAAAAPRLTPVRPRTALGAAKLAVDVGDVRRGLSSARERLGKNRQLFDEAKLEGELEYLEGVSSEAEFWNDANSARKTLGDLNRLKLQLDRLHRWRGWEADAETVIELCGEEEGGDEETVAMLDEAMEALQLLQRDLDAWELQQLLSGKYDNCGCRLTIMAGAGGTEAQDWAEMLQRMYIRFFQRRGFKYKMVEEESGEVAGIKSCEMQVEGDFAYGYLAGEKGTHRLVRQSPFNAQAKRQTSFAGVESFPIIEQDDLSDLVVPEGELEVSTMRSGGSGGQNVNKVETGVRMKHIPTGIAVRCTQERSQMLNKELALNMLKEKLVVVMQEQQTRDLAEIRGDMVEASWGQQIRNYVFHPYKLVKDTRTGAETVQVQDVMDGDLDALIEAYLRHARGLVGAEEVGREKGHVPPPRLKDNGVQRQGERDAFGARTERFSKLTNDVPPPGAYYRRSTLERDGKVCGSVSAKGYGTGFVSNAPRFKDLNTLQQAYLPGPGSYTAEDVQEGTKLTSFSSLKRDLGIVPGPGEYNIDRGNRNNTTNKNRAGAPNPTSSFLCARTPLNVGTHLETPAPGTYELLPTQQSHVDKSGNALKDPFFRSQTRRNASFIAASDVPGPGEYDVDRGVANSTEALGSGGGRGSGAGGRPSQQLRGGGGGRVKEEEEVTPGPGWYTPHQTKPPERFLSSSSMFRSATKRFAGTGPPGAPGPAFYQPEPLGKKSFRWNATKQWV</sequence>
<feature type="chain" id="PRO_5003095632" evidence="4">
    <location>
        <begin position="20"/>
        <end position="789"/>
    </location>
</feature>
<dbReference type="NCBIfam" id="TIGR00020">
    <property type="entry name" value="prfB"/>
    <property type="match status" value="1"/>
</dbReference>
<dbReference type="InterPro" id="IPR005139">
    <property type="entry name" value="PCRF"/>
</dbReference>
<feature type="region of interest" description="Disordered" evidence="3">
    <location>
        <begin position="586"/>
        <end position="612"/>
    </location>
</feature>
<dbReference type="Proteomes" id="UP000002630">
    <property type="component" value="Linkage Group LG16"/>
</dbReference>
<dbReference type="InParanoid" id="D7FJS9"/>
<protein>
    <submittedName>
        <fullName evidence="6">Peptide chain release factor</fullName>
    </submittedName>
</protein>
<dbReference type="STRING" id="2880.D7FJS9"/>
<keyword evidence="2" id="KW-0648">Protein biosynthesis</keyword>
<dbReference type="eggNOG" id="KOG2726">
    <property type="taxonomic scope" value="Eukaryota"/>
</dbReference>
<feature type="compositionally biased region" description="Low complexity" evidence="3">
    <location>
        <begin position="596"/>
        <end position="607"/>
    </location>
</feature>
<dbReference type="SUPFAM" id="SSF75620">
    <property type="entry name" value="Release factor"/>
    <property type="match status" value="1"/>
</dbReference>
<dbReference type="InterPro" id="IPR045853">
    <property type="entry name" value="Pep_chain_release_fac_I_sf"/>
</dbReference>
<feature type="region of interest" description="Disordered" evidence="3">
    <location>
        <begin position="668"/>
        <end position="777"/>
    </location>
</feature>
<dbReference type="InterPro" id="IPR000352">
    <property type="entry name" value="Pep_chain_release_fac_I"/>
</dbReference>
<dbReference type="PROSITE" id="PS00745">
    <property type="entry name" value="RF_PROK_I"/>
    <property type="match status" value="1"/>
</dbReference>
<dbReference type="GO" id="GO:0005737">
    <property type="term" value="C:cytoplasm"/>
    <property type="evidence" value="ECO:0007669"/>
    <property type="project" value="InterPro"/>
</dbReference>
<evidence type="ECO:0000256" key="3">
    <source>
        <dbReference type="SAM" id="MobiDB-lite"/>
    </source>
</evidence>
<feature type="compositionally biased region" description="Gly residues" evidence="3">
    <location>
        <begin position="693"/>
        <end position="704"/>
    </location>
</feature>
<organism evidence="6 7">
    <name type="scientific">Ectocarpus siliculosus</name>
    <name type="common">Brown alga</name>
    <name type="synonym">Conferva siliculosa</name>
    <dbReference type="NCBI Taxonomy" id="2880"/>
    <lineage>
        <taxon>Eukaryota</taxon>
        <taxon>Sar</taxon>
        <taxon>Stramenopiles</taxon>
        <taxon>Ochrophyta</taxon>
        <taxon>PX clade</taxon>
        <taxon>Phaeophyceae</taxon>
        <taxon>Ectocarpales</taxon>
        <taxon>Ectocarpaceae</taxon>
        <taxon>Ectocarpus</taxon>
    </lineage>
</organism>
<dbReference type="Gene3D" id="3.30.70.1660">
    <property type="match status" value="1"/>
</dbReference>
<dbReference type="PANTHER" id="PTHR43116">
    <property type="entry name" value="PEPTIDE CHAIN RELEASE FACTOR 2"/>
    <property type="match status" value="1"/>
</dbReference>
<evidence type="ECO:0000256" key="4">
    <source>
        <dbReference type="SAM" id="SignalP"/>
    </source>
</evidence>
<feature type="region of interest" description="Disordered" evidence="3">
    <location>
        <begin position="465"/>
        <end position="491"/>
    </location>
</feature>
<reference evidence="6 7" key="1">
    <citation type="journal article" date="2010" name="Nature">
        <title>The Ectocarpus genome and the independent evolution of multicellularity in brown algae.</title>
        <authorList>
            <person name="Cock J.M."/>
            <person name="Sterck L."/>
            <person name="Rouze P."/>
            <person name="Scornet D."/>
            <person name="Allen A.E."/>
            <person name="Amoutzias G."/>
            <person name="Anthouard V."/>
            <person name="Artiguenave F."/>
            <person name="Aury J.M."/>
            <person name="Badger J.H."/>
            <person name="Beszteri B."/>
            <person name="Billiau K."/>
            <person name="Bonnet E."/>
            <person name="Bothwell J.H."/>
            <person name="Bowler C."/>
            <person name="Boyen C."/>
            <person name="Brownlee C."/>
            <person name="Carrano C.J."/>
            <person name="Charrier B."/>
            <person name="Cho G.Y."/>
            <person name="Coelho S.M."/>
            <person name="Collen J."/>
            <person name="Corre E."/>
            <person name="Da Silva C."/>
            <person name="Delage L."/>
            <person name="Delaroque N."/>
            <person name="Dittami S.M."/>
            <person name="Doulbeau S."/>
            <person name="Elias M."/>
            <person name="Farnham G."/>
            <person name="Gachon C.M."/>
            <person name="Gschloessl B."/>
            <person name="Heesch S."/>
            <person name="Jabbari K."/>
            <person name="Jubin C."/>
            <person name="Kawai H."/>
            <person name="Kimura K."/>
            <person name="Kloareg B."/>
            <person name="Kupper F.C."/>
            <person name="Lang D."/>
            <person name="Le Bail A."/>
            <person name="Leblanc C."/>
            <person name="Lerouge P."/>
            <person name="Lohr M."/>
            <person name="Lopez P.J."/>
            <person name="Martens C."/>
            <person name="Maumus F."/>
            <person name="Michel G."/>
            <person name="Miranda-Saavedra D."/>
            <person name="Morales J."/>
            <person name="Moreau H."/>
            <person name="Motomura T."/>
            <person name="Nagasato C."/>
            <person name="Napoli C.A."/>
            <person name="Nelson D.R."/>
            <person name="Nyvall-Collen P."/>
            <person name="Peters A.F."/>
            <person name="Pommier C."/>
            <person name="Potin P."/>
            <person name="Poulain J."/>
            <person name="Quesneville H."/>
            <person name="Read B."/>
            <person name="Rensing S.A."/>
            <person name="Ritter A."/>
            <person name="Rousvoal S."/>
            <person name="Samanta M."/>
            <person name="Samson G."/>
            <person name="Schroeder D.C."/>
            <person name="Segurens B."/>
            <person name="Strittmatter M."/>
            <person name="Tonon T."/>
            <person name="Tregear J.W."/>
            <person name="Valentin K."/>
            <person name="von Dassow P."/>
            <person name="Yamagishi T."/>
            <person name="Van de Peer Y."/>
            <person name="Wincker P."/>
        </authorList>
    </citation>
    <scope>NUCLEOTIDE SEQUENCE [LARGE SCALE GENOMIC DNA]</scope>
    <source>
        <strain evidence="7">Ec32 / CCAP1310/4</strain>
    </source>
</reference>
<dbReference type="HAMAP" id="MF_00094">
    <property type="entry name" value="Rel_fac_2"/>
    <property type="match status" value="1"/>
</dbReference>
<dbReference type="Pfam" id="PF03462">
    <property type="entry name" value="PCRF"/>
    <property type="match status" value="1"/>
</dbReference>
<dbReference type="InterPro" id="IPR004374">
    <property type="entry name" value="PrfB"/>
</dbReference>
<keyword evidence="4" id="KW-0732">Signal</keyword>
<evidence type="ECO:0000313" key="7">
    <source>
        <dbReference type="Proteomes" id="UP000002630"/>
    </source>
</evidence>
<dbReference type="Pfam" id="PF00472">
    <property type="entry name" value="RF-1"/>
    <property type="match status" value="1"/>
</dbReference>
<feature type="domain" description="Prokaryotic-type class I peptide chain release factors" evidence="5">
    <location>
        <begin position="335"/>
        <end position="351"/>
    </location>
</feature>